<feature type="compositionally biased region" description="Polar residues" evidence="1">
    <location>
        <begin position="1"/>
        <end position="12"/>
    </location>
</feature>
<dbReference type="PANTHER" id="PTHR15682:SF2">
    <property type="entry name" value="UNHEALTHY RIBOSOME BIOGENESIS PROTEIN 2 HOMOLOG"/>
    <property type="match status" value="1"/>
</dbReference>
<reference evidence="4" key="2">
    <citation type="submission" date="2025-08" db="UniProtKB">
        <authorList>
            <consortium name="RefSeq"/>
        </authorList>
    </citation>
    <scope>IDENTIFICATION</scope>
    <source>
        <tissue evidence="4">Young leaves</tissue>
    </source>
</reference>
<proteinExistence type="predicted"/>
<dbReference type="Pfam" id="PF10441">
    <property type="entry name" value="Urb2"/>
    <property type="match status" value="1"/>
</dbReference>
<feature type="domain" description="Nucleolar 27S pre-rRNA processing Urb2/Npa2 C-terminal" evidence="2">
    <location>
        <begin position="1848"/>
        <end position="2082"/>
    </location>
</feature>
<evidence type="ECO:0000313" key="3">
    <source>
        <dbReference type="Proteomes" id="UP000228380"/>
    </source>
</evidence>
<dbReference type="GO" id="GO:0042254">
    <property type="term" value="P:ribosome biogenesis"/>
    <property type="evidence" value="ECO:0007669"/>
    <property type="project" value="TreeGrafter"/>
</dbReference>
<gene>
    <name evidence="4" type="primary">LOC103710995</name>
</gene>
<dbReference type="Proteomes" id="UP000228380">
    <property type="component" value="Chromosome 8"/>
</dbReference>
<organism evidence="3 4">
    <name type="scientific">Phoenix dactylifera</name>
    <name type="common">Date palm</name>
    <dbReference type="NCBI Taxonomy" id="42345"/>
    <lineage>
        <taxon>Eukaryota</taxon>
        <taxon>Viridiplantae</taxon>
        <taxon>Streptophyta</taxon>
        <taxon>Embryophyta</taxon>
        <taxon>Tracheophyta</taxon>
        <taxon>Spermatophyta</taxon>
        <taxon>Magnoliopsida</taxon>
        <taxon>Liliopsida</taxon>
        <taxon>Arecaceae</taxon>
        <taxon>Coryphoideae</taxon>
        <taxon>Phoeniceae</taxon>
        <taxon>Phoenix</taxon>
    </lineage>
</organism>
<dbReference type="GO" id="GO:0005730">
    <property type="term" value="C:nucleolus"/>
    <property type="evidence" value="ECO:0007669"/>
    <property type="project" value="TreeGrafter"/>
</dbReference>
<accession>A0A8B7CAK0</accession>
<keyword evidence="3" id="KW-1185">Reference proteome</keyword>
<evidence type="ECO:0000259" key="2">
    <source>
        <dbReference type="Pfam" id="PF10441"/>
    </source>
</evidence>
<protein>
    <submittedName>
        <fullName evidence="4">Uncharacterized protein LOC103710995</fullName>
    </submittedName>
</protein>
<reference evidence="3" key="1">
    <citation type="journal article" date="2019" name="Nat. Commun.">
        <title>Genome-wide association mapping of date palm fruit traits.</title>
        <authorList>
            <person name="Hazzouri K.M."/>
            <person name="Gros-Balthazard M."/>
            <person name="Flowers J.M."/>
            <person name="Copetti D."/>
            <person name="Lemansour A."/>
            <person name="Lebrun M."/>
            <person name="Masmoudi K."/>
            <person name="Ferrand S."/>
            <person name="Dhar M.I."/>
            <person name="Fresquez Z.A."/>
            <person name="Rosas U."/>
            <person name="Zhang J."/>
            <person name="Talag J."/>
            <person name="Lee S."/>
            <person name="Kudrna D."/>
            <person name="Powell R.F."/>
            <person name="Leitch I.J."/>
            <person name="Krueger R.R."/>
            <person name="Wing R.A."/>
            <person name="Amiri K.M.A."/>
            <person name="Purugganan M.D."/>
        </authorList>
    </citation>
    <scope>NUCLEOTIDE SEQUENCE [LARGE SCALE GENOMIC DNA]</scope>
    <source>
        <strain evidence="3">cv. Khalas</strain>
    </source>
</reference>
<evidence type="ECO:0000256" key="1">
    <source>
        <dbReference type="SAM" id="MobiDB-lite"/>
    </source>
</evidence>
<dbReference type="KEGG" id="pda:103710995"/>
<dbReference type="GeneID" id="103710995"/>
<dbReference type="PANTHER" id="PTHR15682">
    <property type="entry name" value="UNHEALTHY RIBOSOME BIOGENESIS PROTEIN 2 HOMOLOG"/>
    <property type="match status" value="1"/>
</dbReference>
<feature type="region of interest" description="Disordered" evidence="1">
    <location>
        <begin position="1489"/>
        <end position="1516"/>
    </location>
</feature>
<dbReference type="OrthoDB" id="160374at2759"/>
<feature type="region of interest" description="Disordered" evidence="1">
    <location>
        <begin position="1"/>
        <end position="39"/>
    </location>
</feature>
<dbReference type="RefSeq" id="XP_008795175.2">
    <property type="nucleotide sequence ID" value="XM_008796953.4"/>
</dbReference>
<dbReference type="InterPro" id="IPR018849">
    <property type="entry name" value="Urb2/Npa2_C"/>
</dbReference>
<name>A0A8B7CAK0_PHODC</name>
<evidence type="ECO:0000313" key="4">
    <source>
        <dbReference type="RefSeq" id="XP_008795175.2"/>
    </source>
</evidence>
<dbReference type="InterPro" id="IPR052609">
    <property type="entry name" value="Ribosome_Biogenesis_Reg"/>
</dbReference>
<sequence>MACSDPVSSETSKNGKRKRPQTHPLGPQEQEGEGSRDQKKKAKLNGVWANLDLILSLQSKDLPLQRKVELAFDFVRSRGDFSGRGPEPVGVSRLASFLSDWIQPVLISCDNSKKSSELFDPCLNYRSWFILKFCIEKSSVVISPNLLRAITRTSRHALLVINGDGMSDEEESGIFFQQVLECLSLLFESNGRAFYNAGAELWVSCAVEVVNLVRRASANEEHGSSHAEVLLSITSLLLEHFSRFLRFHPNPRNVFRVFVDRLLDLLLDLLVLLHLRLGGSKGRQVGSLLRMVEDVLSNGLFHPIHISGFLSLKSSSTKHDARELKGINESYHRHFFQRLEKIIAEKKAVLLGGFGHLFRLFVIRLKNHKGASLASKGDHSSGTGGEISEEAQETNKPLFEVFVHFMEPLLLECKRCTQLEFLELGEALELRLVETHCMLKSVNETLASFIQEKIYVRTKDTSEGTHYKFLKEVYDTIISISSKIYLFWLSALHKDDARVKKVLPLIASEVFVAVEYFLEIEYRAVGDDLIKLWLMTFSYLAVHLSVVDTKPLSLLVSEILNLGCQVINVFSELRQVSSPIFALCKAVRLFRVAGDAGSAGHSIFVASLPLSSQACQKSLATLLCSQAFRLAISNAIKLIPERQVSGCLQQLNVDLADSLEWMRHSSLGDDVLNPGKANTLNSSILDIDLQAELLGKVLSEVYTIVLDSLTVTATNSILIGKSVENLMKSIRPSFSQLVQNQSNGVNKLLFSLIGTDLSKYECESGLCATPFSMSWVFILFFRMYIACRSLYRQSISLMPPNSSRKASEEMGYLFTVCCGIEWTEKPKHMDEGYFSWVLKPSISLLDVIQTLSEVFLSSSSAGSGPLVYVLHVMAIQRLNDLNRNIKAFQFLQERDERLVHMQLPRSPHGHKSSKKWKRLATASRQEAAGLTAFITGYLPMLASEEKCIYSQSDETGKTETLLFSYEDAWDMGVCSLNENTLPIAIWWLLCQNIDIWCTHATNKDLKEFLSQLIHSSLPSGSYYSDVREQSTCEPLCKKVTARNISLGILNDTLLYDQTVVSKHFPSRFCRIMKKALSPIMRHSWANDIDLSSLPDWSEILKMLDPKPRVNMVDGHALHGHSSNMSYNLCGGEKQSFSSPSVELKTCENLLNLFCKMPGIHVNAKTFSLYASYILNLERLVVSSLLSYCGESVICSPYELFKLFISCRRAMKYLVMASVEGNSEARQSLYLCTLFNCPSSILWLLKSVYEIGGLPKTFFGENYSNQVENMIFSLIDHTCYLFLTISKEQMNSAISSLINNEKLPMNLPVHDVPGGKDSLNEGDEYSVTSDYIETWKSIELMADILMDQTKNLPVTLESGIYAIKPEACFSILSWNKLSSIVSCSQSFLWGLASALDSSYKDCSKGKPQSLTLMPWCVSKLSSYISVFENFVNLCLNILLVDNRKGIDFLKHLPEWNCDNGFLSLDVLVGSAAKCSCCEVEIFAENHLKTHKQSERPESSASGYDHDSKNPSDYEHTKGSRSLEQIPLSAHANHVANAFNGIHAIDLSNLQHLNKPLLHNLLKGESRQIAFTLSHLFNASAAILKLKCMLPFSTYLASQFNCSHLASKPMAILIGTSHIVLRGVAEMVDMPDPFIFIWVDGIVKYLEVVGNYFSLADPTLSNNVFAQIIHSHLRAIGRCISFQGKAATLSSHETGSNTKMLQSQKESSGSDMQFLDHGQCSIDAFKARLRMSFRKFISTPLTLHLKAAVQAIERALVGVQEGHNAVYEINTGNVNGGKVSSVVAAGIDCLDLVLESISGHKRVMKKNIPNLIGALFNIILHLQGPTIFYAGKLVYNKSDVNPDAGSVILMCVEVLTTVARRSSFQMNSCLASQCLHVPMVLFKDFHHLRASHVKCHPFISNNQEETSLTDAHHCVVDRQFSIDLYASCCMLLCTTLKHQKREVERCIGLLEDSVNTLLNCLETVDAKLVSGKGYFTWELQEAIKCGSFLQRIYEEIRHQKDALGRYSYYFLSSYISIYSGYGPHRTGIRREIDEALRPGVYSLVDVCTPADLQQLHTVLGEGPCRSTLATLLHDYRLNFQYEGKI</sequence>